<dbReference type="EMBL" id="JAENHL010000007">
    <property type="protein sequence ID" value="MBK1867010.1"/>
    <property type="molecule type" value="Genomic_DNA"/>
</dbReference>
<keyword evidence="2" id="KW-1185">Reference proteome</keyword>
<organism evidence="1 2">
    <name type="scientific">Taklimakanibacter albus</name>
    <dbReference type="NCBI Taxonomy" id="2800327"/>
    <lineage>
        <taxon>Bacteria</taxon>
        <taxon>Pseudomonadati</taxon>
        <taxon>Pseudomonadota</taxon>
        <taxon>Alphaproteobacteria</taxon>
        <taxon>Hyphomicrobiales</taxon>
        <taxon>Aestuariivirgaceae</taxon>
        <taxon>Taklimakanibacter</taxon>
    </lineage>
</organism>
<accession>A0ACC5R2Z8</accession>
<proteinExistence type="predicted"/>
<dbReference type="Proteomes" id="UP000616151">
    <property type="component" value="Unassembled WGS sequence"/>
</dbReference>
<reference evidence="1" key="1">
    <citation type="submission" date="2021-01" db="EMBL/GenBank/DDBJ databases">
        <authorList>
            <person name="Sun Q."/>
        </authorList>
    </citation>
    <scope>NUCLEOTIDE SEQUENCE</scope>
    <source>
        <strain evidence="1">YIM B02566</strain>
    </source>
</reference>
<evidence type="ECO:0000313" key="1">
    <source>
        <dbReference type="EMBL" id="MBK1867010.1"/>
    </source>
</evidence>
<evidence type="ECO:0000313" key="2">
    <source>
        <dbReference type="Proteomes" id="UP000616151"/>
    </source>
</evidence>
<sequence length="108" mass="11668">MFSKLALAAAVALPLGMLGLSGAALADYNTHYYIPVKPIASAHRPAAAPMLHRAALTCAAAGRMIRADGYKNVKARDCDDRNFVFHAVRHGRAVLLHVNPRNGHVWRA</sequence>
<gene>
    <name evidence="1" type="ORF">JHL16_11695</name>
</gene>
<comment type="caution">
    <text evidence="1">The sequence shown here is derived from an EMBL/GenBank/DDBJ whole genome shotgun (WGS) entry which is preliminary data.</text>
</comment>
<protein>
    <submittedName>
        <fullName evidence="1">Uncharacterized protein</fullName>
    </submittedName>
</protein>
<name>A0ACC5R2Z8_9HYPH</name>